<dbReference type="Pfam" id="PF05512">
    <property type="entry name" value="AWPM-19"/>
    <property type="match status" value="1"/>
</dbReference>
<feature type="compositionally biased region" description="Basic residues" evidence="1">
    <location>
        <begin position="183"/>
        <end position="192"/>
    </location>
</feature>
<keyword evidence="2" id="KW-0812">Transmembrane</keyword>
<organism evidence="3">
    <name type="scientific">Triticum urartu</name>
    <name type="common">Red wild einkorn</name>
    <name type="synonym">Crithodium urartu</name>
    <dbReference type="NCBI Taxonomy" id="4572"/>
    <lineage>
        <taxon>Eukaryota</taxon>
        <taxon>Viridiplantae</taxon>
        <taxon>Streptophyta</taxon>
        <taxon>Embryophyta</taxon>
        <taxon>Tracheophyta</taxon>
        <taxon>Spermatophyta</taxon>
        <taxon>Magnoliopsida</taxon>
        <taxon>Liliopsida</taxon>
        <taxon>Poales</taxon>
        <taxon>Poaceae</taxon>
        <taxon>BOP clade</taxon>
        <taxon>Pooideae</taxon>
        <taxon>Triticodae</taxon>
        <taxon>Triticeae</taxon>
        <taxon>Triticinae</taxon>
        <taxon>Triticum</taxon>
    </lineage>
</organism>
<dbReference type="EMBL" id="KD195672">
    <property type="protein sequence ID" value="EMS53334.1"/>
    <property type="molecule type" value="Genomic_DNA"/>
</dbReference>
<feature type="transmembrane region" description="Helical" evidence="2">
    <location>
        <begin position="56"/>
        <end position="84"/>
    </location>
</feature>
<proteinExistence type="predicted"/>
<keyword evidence="2" id="KW-1133">Transmembrane helix</keyword>
<dbReference type="PANTHER" id="PTHR33294">
    <property type="entry name" value="AWPM-19-LIKE FAMILY PROTEIN"/>
    <property type="match status" value="1"/>
</dbReference>
<feature type="transmembrane region" description="Helical" evidence="2">
    <location>
        <begin position="12"/>
        <end position="36"/>
    </location>
</feature>
<evidence type="ECO:0000256" key="2">
    <source>
        <dbReference type="SAM" id="Phobius"/>
    </source>
</evidence>
<sequence>MANAGLKPVAGLLLMLNFCMYLIVAAVGGWAINFAINNGFFIGSGLELPSHFSPIYFPIGNAATGFFVIFAVIASVVGMGAALAGFHHVRAWSHESLPAAASSAFIAWMLTLLAMGRGVQSIRKRFPYRCNKTKTSRTELTERLYRLCIKTAPSHQDTWLMERLHRLCIKMAPLHQNAWSRGVARHAGRPRTKKEAAKKS</sequence>
<evidence type="ECO:0000313" key="3">
    <source>
        <dbReference type="EMBL" id="EMS53334.1"/>
    </source>
</evidence>
<feature type="region of interest" description="Disordered" evidence="1">
    <location>
        <begin position="180"/>
        <end position="200"/>
    </location>
</feature>
<dbReference type="STRING" id="4572.M7ZYX9"/>
<evidence type="ECO:0000256" key="1">
    <source>
        <dbReference type="SAM" id="MobiDB-lite"/>
    </source>
</evidence>
<keyword evidence="2" id="KW-0472">Membrane</keyword>
<dbReference type="OMA" id="LCIKMAP"/>
<accession>M7ZYX9</accession>
<dbReference type="PANTHER" id="PTHR33294:SF6">
    <property type="entry name" value="AWPM-19-LIKE FAMILY PROTEIN"/>
    <property type="match status" value="1"/>
</dbReference>
<name>M7ZYX9_TRIUA</name>
<dbReference type="eggNOG" id="ENOG502RXF9">
    <property type="taxonomic scope" value="Eukaryota"/>
</dbReference>
<reference evidence="3" key="1">
    <citation type="journal article" date="2013" name="Nature">
        <title>Draft genome of the wheat A-genome progenitor Triticum urartu.</title>
        <authorList>
            <person name="Ling H.Q."/>
            <person name="Zhao S."/>
            <person name="Liu D."/>
            <person name="Wang J."/>
            <person name="Sun H."/>
            <person name="Zhang C."/>
            <person name="Fan H."/>
            <person name="Li D."/>
            <person name="Dong L."/>
            <person name="Tao Y."/>
            <person name="Gao C."/>
            <person name="Wu H."/>
            <person name="Li Y."/>
            <person name="Cui Y."/>
            <person name="Guo X."/>
            <person name="Zheng S."/>
            <person name="Wang B."/>
            <person name="Yu K."/>
            <person name="Liang Q."/>
            <person name="Yang W."/>
            <person name="Lou X."/>
            <person name="Chen J."/>
            <person name="Feng M."/>
            <person name="Jian J."/>
            <person name="Zhang X."/>
            <person name="Luo G."/>
            <person name="Jiang Y."/>
            <person name="Liu J."/>
            <person name="Wang Z."/>
            <person name="Sha Y."/>
            <person name="Zhang B."/>
            <person name="Wu H."/>
            <person name="Tang D."/>
            <person name="Shen Q."/>
            <person name="Xue P."/>
            <person name="Zou S."/>
            <person name="Wang X."/>
            <person name="Liu X."/>
            <person name="Wang F."/>
            <person name="Yang Y."/>
            <person name="An X."/>
            <person name="Dong Z."/>
            <person name="Zhang K."/>
            <person name="Zhang X."/>
            <person name="Luo M.C."/>
            <person name="Dvorak J."/>
            <person name="Tong Y."/>
            <person name="Wang J."/>
            <person name="Yang H."/>
            <person name="Li Z."/>
            <person name="Wang D."/>
            <person name="Zhang A."/>
            <person name="Wang J."/>
        </authorList>
    </citation>
    <scope>NUCLEOTIDE SEQUENCE</scope>
</reference>
<protein>
    <submittedName>
        <fullName evidence="3">Uncharacterized protein</fullName>
    </submittedName>
</protein>
<dbReference type="InterPro" id="IPR008390">
    <property type="entry name" value="AWPM-19"/>
</dbReference>
<dbReference type="AlphaFoldDB" id="M7ZYX9"/>
<gene>
    <name evidence="3" type="ORF">TRIUR3_24049</name>
</gene>
<feature type="transmembrane region" description="Helical" evidence="2">
    <location>
        <begin position="96"/>
        <end position="115"/>
    </location>
</feature>